<dbReference type="OrthoDB" id="9973409at2"/>
<reference evidence="1 2" key="1">
    <citation type="submission" date="2019-06" db="EMBL/GenBank/DDBJ databases">
        <authorList>
            <person name="Li M."/>
        </authorList>
    </citation>
    <scope>NUCLEOTIDE SEQUENCE [LARGE SCALE GENOMIC DNA]</scope>
    <source>
        <strain evidence="1 2">BGMRC2036</strain>
    </source>
</reference>
<keyword evidence="2" id="KW-1185">Reference proteome</keyword>
<name>A0A506UIH2_9HYPH</name>
<sequence length="137" mass="15889">MKPTTRKYGLSICTCNHDAPSLRVIRSPLFNCELAIDINELDLSGDGIADWVLTEVFEYRTGTLFGFDGKPLPVDENVNLTDDLWGADQKRSINRYRDRASKPFRYRLQMRLVWPVLLIHFAREIHRCRTEGCCAQR</sequence>
<proteinExistence type="predicted"/>
<organism evidence="1 2">
    <name type="scientific">Martelella alba</name>
    <dbReference type="NCBI Taxonomy" id="2590451"/>
    <lineage>
        <taxon>Bacteria</taxon>
        <taxon>Pseudomonadati</taxon>
        <taxon>Pseudomonadota</taxon>
        <taxon>Alphaproteobacteria</taxon>
        <taxon>Hyphomicrobiales</taxon>
        <taxon>Aurantimonadaceae</taxon>
        <taxon>Martelella</taxon>
    </lineage>
</organism>
<evidence type="ECO:0000313" key="1">
    <source>
        <dbReference type="EMBL" id="TPW33117.1"/>
    </source>
</evidence>
<dbReference type="Proteomes" id="UP000318801">
    <property type="component" value="Unassembled WGS sequence"/>
</dbReference>
<protein>
    <submittedName>
        <fullName evidence="1">Uncharacterized protein</fullName>
    </submittedName>
</protein>
<comment type="caution">
    <text evidence="1">The sequence shown here is derived from an EMBL/GenBank/DDBJ whole genome shotgun (WGS) entry which is preliminary data.</text>
</comment>
<accession>A0A506UIH2</accession>
<dbReference type="EMBL" id="VHLG01000001">
    <property type="protein sequence ID" value="TPW33117.1"/>
    <property type="molecule type" value="Genomic_DNA"/>
</dbReference>
<gene>
    <name evidence="1" type="ORF">FJU08_00680</name>
</gene>
<evidence type="ECO:0000313" key="2">
    <source>
        <dbReference type="Proteomes" id="UP000318801"/>
    </source>
</evidence>
<dbReference type="RefSeq" id="WP_141147052.1">
    <property type="nucleotide sequence ID" value="NZ_VHLG01000001.1"/>
</dbReference>
<dbReference type="AlphaFoldDB" id="A0A506UIH2"/>